<evidence type="ECO:0000256" key="1">
    <source>
        <dbReference type="SAM" id="MobiDB-lite"/>
    </source>
</evidence>
<evidence type="ECO:0008006" key="5">
    <source>
        <dbReference type="Google" id="ProtNLM"/>
    </source>
</evidence>
<keyword evidence="4" id="KW-1185">Reference proteome</keyword>
<accession>A0A1I3Y9E3</accession>
<dbReference type="EMBL" id="FOSP01000003">
    <property type="protein sequence ID" value="SFK28435.1"/>
    <property type="molecule type" value="Genomic_DNA"/>
</dbReference>
<protein>
    <recommendedName>
        <fullName evidence="5">Zinc-ribbon domain-containing protein</fullName>
    </recommendedName>
</protein>
<evidence type="ECO:0000313" key="3">
    <source>
        <dbReference type="EMBL" id="SFK28435.1"/>
    </source>
</evidence>
<dbReference type="Proteomes" id="UP000199533">
    <property type="component" value="Unassembled WGS sequence"/>
</dbReference>
<organism evidence="3 4">
    <name type="scientific">Nitrosomonas aestuarii</name>
    <dbReference type="NCBI Taxonomy" id="52441"/>
    <lineage>
        <taxon>Bacteria</taxon>
        <taxon>Pseudomonadati</taxon>
        <taxon>Pseudomonadota</taxon>
        <taxon>Betaproteobacteria</taxon>
        <taxon>Nitrosomonadales</taxon>
        <taxon>Nitrosomonadaceae</taxon>
        <taxon>Nitrosomonas</taxon>
    </lineage>
</organism>
<dbReference type="OrthoDB" id="8546452at2"/>
<feature type="compositionally biased region" description="Polar residues" evidence="1">
    <location>
        <begin position="31"/>
        <end position="45"/>
    </location>
</feature>
<evidence type="ECO:0000313" key="4">
    <source>
        <dbReference type="Proteomes" id="UP000199533"/>
    </source>
</evidence>
<sequence length="138" mass="15109">MLCPKCGTDNADQAEACVNCGEKLIDKNMQAEQTENMQTGQSVSSHEAVESDNAQPQRPPRITHVDIQPDKAKEKPVVSSGMYITIIVLSIFVPPIGIAMGFTYLRKIHPDAKKAGKVWLIWGILTFTILASLAITRS</sequence>
<dbReference type="RefSeq" id="WP_090697056.1">
    <property type="nucleotide sequence ID" value="NZ_FOSP01000003.1"/>
</dbReference>
<feature type="transmembrane region" description="Helical" evidence="2">
    <location>
        <begin position="82"/>
        <end position="105"/>
    </location>
</feature>
<dbReference type="AlphaFoldDB" id="A0A1I3Y9E3"/>
<keyword evidence="2" id="KW-0472">Membrane</keyword>
<keyword evidence="2" id="KW-0812">Transmembrane</keyword>
<proteinExistence type="predicted"/>
<feature type="region of interest" description="Disordered" evidence="1">
    <location>
        <begin position="31"/>
        <end position="62"/>
    </location>
</feature>
<keyword evidence="2" id="KW-1133">Transmembrane helix</keyword>
<gene>
    <name evidence="3" type="ORF">SAMN05216302_100391</name>
</gene>
<evidence type="ECO:0000256" key="2">
    <source>
        <dbReference type="SAM" id="Phobius"/>
    </source>
</evidence>
<name>A0A1I3Y9E3_9PROT</name>
<feature type="transmembrane region" description="Helical" evidence="2">
    <location>
        <begin position="117"/>
        <end position="135"/>
    </location>
</feature>
<reference evidence="4" key="1">
    <citation type="submission" date="2016-10" db="EMBL/GenBank/DDBJ databases">
        <authorList>
            <person name="Varghese N."/>
            <person name="Submissions S."/>
        </authorList>
    </citation>
    <scope>NUCLEOTIDE SEQUENCE [LARGE SCALE GENOMIC DNA]</scope>
    <source>
        <strain evidence="4">Nm69</strain>
    </source>
</reference>
<dbReference type="STRING" id="52441.SAMN05216302_100391"/>